<evidence type="ECO:0000256" key="2">
    <source>
        <dbReference type="ARBA" id="ARBA00022475"/>
    </source>
</evidence>
<accession>A0A7Y4JUA2</accession>
<protein>
    <submittedName>
        <fullName evidence="8">ABC transporter permease</fullName>
    </submittedName>
</protein>
<gene>
    <name evidence="8" type="ORF">HNS30_19930</name>
</gene>
<evidence type="ECO:0000313" key="8">
    <source>
        <dbReference type="EMBL" id="NOK11316.1"/>
    </source>
</evidence>
<dbReference type="Proteomes" id="UP000528460">
    <property type="component" value="Unassembled WGS sequence"/>
</dbReference>
<dbReference type="GO" id="GO:0022857">
    <property type="term" value="F:transmembrane transporter activity"/>
    <property type="evidence" value="ECO:0007669"/>
    <property type="project" value="InterPro"/>
</dbReference>
<dbReference type="RefSeq" id="WP_171416640.1">
    <property type="nucleotide sequence ID" value="NZ_JABFJW010000153.1"/>
</dbReference>
<dbReference type="AlphaFoldDB" id="A0A7Y4JUA2"/>
<feature type="region of interest" description="Disordered" evidence="6">
    <location>
        <begin position="362"/>
        <end position="381"/>
    </location>
</feature>
<feature type="transmembrane region" description="Helical" evidence="7">
    <location>
        <begin position="336"/>
        <end position="355"/>
    </location>
</feature>
<keyword evidence="2" id="KW-1003">Cell membrane</keyword>
<evidence type="ECO:0000256" key="3">
    <source>
        <dbReference type="ARBA" id="ARBA00022692"/>
    </source>
</evidence>
<feature type="transmembrane region" description="Helical" evidence="7">
    <location>
        <begin position="255"/>
        <end position="275"/>
    </location>
</feature>
<dbReference type="CDD" id="cd06580">
    <property type="entry name" value="TM_PBP1_transp_TpRbsC_like"/>
    <property type="match status" value="1"/>
</dbReference>
<dbReference type="GO" id="GO:0005886">
    <property type="term" value="C:plasma membrane"/>
    <property type="evidence" value="ECO:0007669"/>
    <property type="project" value="UniProtKB-SubCell"/>
</dbReference>
<sequence>MGERTRQVLPSVLSVLLALAVCWLTIALTRDADTATRAYLQMLWGGVGNWPAFLDGGSSTAVLRPLGEAAMKAALLTLTGLSVAVAFKVGLFNIGAQGQMIWGALAAALVGAHVSLPGVLHVPLALLAAAVAGAAWASIAGVLKLKRGVHEVISTIMLNWVAVSLVDNWLVIGPLRAVAEGASSITGTAEILPTAQLPRLLGDSSRLNLGFPLALAAALGVWVWLSRTRSGYETRAVGLTPEAARAAGIPTLWRAGGAMALAGALAGLAGAVLVLGTEGRYPGSLGAPYGFDGIAIALIGNNHPLGAALAAAVFGVLRAGGTRMQLLGVHKSFPELIQGFALLFVAGRMVWLALLDRRQKRTQAQAQPPASSQAQVEVPRA</sequence>
<comment type="subcellular location">
    <subcellularLocation>
        <location evidence="1">Cell membrane</location>
        <topology evidence="1">Multi-pass membrane protein</topology>
    </subcellularLocation>
</comment>
<reference evidence="8 9" key="1">
    <citation type="submission" date="2020-05" db="EMBL/GenBank/DDBJ databases">
        <authorList>
            <person name="Whitworth D."/>
        </authorList>
    </citation>
    <scope>NUCLEOTIDE SEQUENCE [LARGE SCALE GENOMIC DNA]</scope>
    <source>
        <strain evidence="8 9">CA046A</strain>
    </source>
</reference>
<organism evidence="8 9">
    <name type="scientific">Corallococcus exercitus</name>
    <dbReference type="NCBI Taxonomy" id="2316736"/>
    <lineage>
        <taxon>Bacteria</taxon>
        <taxon>Pseudomonadati</taxon>
        <taxon>Myxococcota</taxon>
        <taxon>Myxococcia</taxon>
        <taxon>Myxococcales</taxon>
        <taxon>Cystobacterineae</taxon>
        <taxon>Myxococcaceae</taxon>
        <taxon>Corallococcus</taxon>
    </lineage>
</organism>
<feature type="transmembrane region" description="Helical" evidence="7">
    <location>
        <begin position="207"/>
        <end position="225"/>
    </location>
</feature>
<dbReference type="PANTHER" id="PTHR47089">
    <property type="entry name" value="ABC TRANSPORTER, PERMEASE PROTEIN"/>
    <property type="match status" value="1"/>
</dbReference>
<proteinExistence type="predicted"/>
<comment type="caution">
    <text evidence="8">The sequence shown here is derived from an EMBL/GenBank/DDBJ whole genome shotgun (WGS) entry which is preliminary data.</text>
</comment>
<feature type="compositionally biased region" description="Low complexity" evidence="6">
    <location>
        <begin position="363"/>
        <end position="375"/>
    </location>
</feature>
<evidence type="ECO:0000256" key="5">
    <source>
        <dbReference type="ARBA" id="ARBA00023136"/>
    </source>
</evidence>
<evidence type="ECO:0000256" key="7">
    <source>
        <dbReference type="SAM" id="Phobius"/>
    </source>
</evidence>
<feature type="transmembrane region" description="Helical" evidence="7">
    <location>
        <begin position="126"/>
        <end position="145"/>
    </location>
</feature>
<evidence type="ECO:0000256" key="4">
    <source>
        <dbReference type="ARBA" id="ARBA00022989"/>
    </source>
</evidence>
<evidence type="ECO:0000256" key="1">
    <source>
        <dbReference type="ARBA" id="ARBA00004651"/>
    </source>
</evidence>
<name>A0A7Y4JUA2_9BACT</name>
<evidence type="ECO:0000313" key="9">
    <source>
        <dbReference type="Proteomes" id="UP000528460"/>
    </source>
</evidence>
<dbReference type="PANTHER" id="PTHR47089:SF1">
    <property type="entry name" value="GUANOSINE ABC TRANSPORTER PERMEASE PROTEIN NUPP"/>
    <property type="match status" value="1"/>
</dbReference>
<keyword evidence="4 7" id="KW-1133">Transmembrane helix</keyword>
<evidence type="ECO:0000256" key="6">
    <source>
        <dbReference type="SAM" id="MobiDB-lite"/>
    </source>
</evidence>
<feature type="transmembrane region" description="Helical" evidence="7">
    <location>
        <begin position="101"/>
        <end position="120"/>
    </location>
</feature>
<dbReference type="EMBL" id="JABFJW010000153">
    <property type="protein sequence ID" value="NOK11316.1"/>
    <property type="molecule type" value="Genomic_DNA"/>
</dbReference>
<dbReference type="Pfam" id="PF02653">
    <property type="entry name" value="BPD_transp_2"/>
    <property type="match status" value="1"/>
</dbReference>
<dbReference type="InterPro" id="IPR001851">
    <property type="entry name" value="ABC_transp_permease"/>
</dbReference>
<keyword evidence="3 7" id="KW-0812">Transmembrane</keyword>
<keyword evidence="5 7" id="KW-0472">Membrane</keyword>
<feature type="transmembrane region" description="Helical" evidence="7">
    <location>
        <begin position="73"/>
        <end position="94"/>
    </location>
</feature>
<feature type="transmembrane region" description="Helical" evidence="7">
    <location>
        <begin position="152"/>
        <end position="172"/>
    </location>
</feature>